<protein>
    <recommendedName>
        <fullName evidence="5">HTH tetR-type domain-containing protein</fullName>
    </recommendedName>
</protein>
<dbReference type="EMBL" id="BAABJZ010000092">
    <property type="protein sequence ID" value="GAA4894250.1"/>
    <property type="molecule type" value="Genomic_DNA"/>
</dbReference>
<dbReference type="InterPro" id="IPR050109">
    <property type="entry name" value="HTH-type_TetR-like_transc_reg"/>
</dbReference>
<evidence type="ECO:0000313" key="7">
    <source>
        <dbReference type="Proteomes" id="UP001499988"/>
    </source>
</evidence>
<dbReference type="InterPro" id="IPR009057">
    <property type="entry name" value="Homeodomain-like_sf"/>
</dbReference>
<dbReference type="PANTHER" id="PTHR30055:SF234">
    <property type="entry name" value="HTH-TYPE TRANSCRIPTIONAL REGULATOR BETI"/>
    <property type="match status" value="1"/>
</dbReference>
<name>A0ABP9F707_9GAMM</name>
<proteinExistence type="predicted"/>
<evidence type="ECO:0000313" key="6">
    <source>
        <dbReference type="EMBL" id="GAA4894250.1"/>
    </source>
</evidence>
<dbReference type="RefSeq" id="WP_345336178.1">
    <property type="nucleotide sequence ID" value="NZ_BAABJZ010000092.1"/>
</dbReference>
<keyword evidence="7" id="KW-1185">Reference proteome</keyword>
<evidence type="ECO:0000256" key="4">
    <source>
        <dbReference type="PROSITE-ProRule" id="PRU00335"/>
    </source>
</evidence>
<dbReference type="InterPro" id="IPR001647">
    <property type="entry name" value="HTH_TetR"/>
</dbReference>
<dbReference type="SUPFAM" id="SSF46689">
    <property type="entry name" value="Homeodomain-like"/>
    <property type="match status" value="1"/>
</dbReference>
<feature type="domain" description="HTH tetR-type" evidence="5">
    <location>
        <begin position="8"/>
        <end position="68"/>
    </location>
</feature>
<comment type="caution">
    <text evidence="6">The sequence shown here is derived from an EMBL/GenBank/DDBJ whole genome shotgun (WGS) entry which is preliminary data.</text>
</comment>
<dbReference type="Proteomes" id="UP001499988">
    <property type="component" value="Unassembled WGS sequence"/>
</dbReference>
<dbReference type="Pfam" id="PF00440">
    <property type="entry name" value="TetR_N"/>
    <property type="match status" value="1"/>
</dbReference>
<accession>A0ABP9F707</accession>
<evidence type="ECO:0000256" key="1">
    <source>
        <dbReference type="ARBA" id="ARBA00023015"/>
    </source>
</evidence>
<keyword evidence="1" id="KW-0805">Transcription regulation</keyword>
<gene>
    <name evidence="6" type="ORF">GCM10023333_29240</name>
</gene>
<dbReference type="PROSITE" id="PS50977">
    <property type="entry name" value="HTH_TETR_2"/>
    <property type="match status" value="1"/>
</dbReference>
<feature type="DNA-binding region" description="H-T-H motif" evidence="4">
    <location>
        <begin position="31"/>
        <end position="50"/>
    </location>
</feature>
<reference evidence="7" key="1">
    <citation type="journal article" date="2019" name="Int. J. Syst. Evol. Microbiol.">
        <title>The Global Catalogue of Microorganisms (GCM) 10K type strain sequencing project: providing services to taxonomists for standard genome sequencing and annotation.</title>
        <authorList>
            <consortium name="The Broad Institute Genomics Platform"/>
            <consortium name="The Broad Institute Genome Sequencing Center for Infectious Disease"/>
            <person name="Wu L."/>
            <person name="Ma J."/>
        </authorList>
    </citation>
    <scope>NUCLEOTIDE SEQUENCE [LARGE SCALE GENOMIC DNA]</scope>
    <source>
        <strain evidence="7">JCM 18401</strain>
    </source>
</reference>
<organism evidence="6 7">
    <name type="scientific">Ferrimonas pelagia</name>
    <dbReference type="NCBI Taxonomy" id="1177826"/>
    <lineage>
        <taxon>Bacteria</taxon>
        <taxon>Pseudomonadati</taxon>
        <taxon>Pseudomonadota</taxon>
        <taxon>Gammaproteobacteria</taxon>
        <taxon>Alteromonadales</taxon>
        <taxon>Ferrimonadaceae</taxon>
        <taxon>Ferrimonas</taxon>
    </lineage>
</organism>
<evidence type="ECO:0000256" key="3">
    <source>
        <dbReference type="ARBA" id="ARBA00023163"/>
    </source>
</evidence>
<sequence>MNKSELFKSREQRILAAALTTARSKGALDFRMADVARVAECSVGTLYGHFLSKEDMMAALVQVALERRQLWFQQVKEMPLSAVERVVVLLLSERTRLVQDEVLAQLEMLVNFSELWRRAADQRQIALRNAVNELSGVLHEVLTAAVDAGEVVLDAEQIDSLAERCRALMLGFQMQASRQTLAPAKVLRDDAVMMDALVETLMSAGLAQPGEQWQHRCVEALAHSDLQLDSPLLADDAA</sequence>
<evidence type="ECO:0000259" key="5">
    <source>
        <dbReference type="PROSITE" id="PS50977"/>
    </source>
</evidence>
<dbReference type="Gene3D" id="1.10.357.10">
    <property type="entry name" value="Tetracycline Repressor, domain 2"/>
    <property type="match status" value="1"/>
</dbReference>
<keyword evidence="3" id="KW-0804">Transcription</keyword>
<keyword evidence="2 4" id="KW-0238">DNA-binding</keyword>
<evidence type="ECO:0000256" key="2">
    <source>
        <dbReference type="ARBA" id="ARBA00023125"/>
    </source>
</evidence>
<dbReference type="PANTHER" id="PTHR30055">
    <property type="entry name" value="HTH-TYPE TRANSCRIPTIONAL REGULATOR RUTR"/>
    <property type="match status" value="1"/>
</dbReference>